<keyword evidence="1" id="KW-0472">Membrane</keyword>
<reference evidence="2 3" key="1">
    <citation type="journal article" date="2024" name="J Genomics">
        <title>Draft genome sequencing and assembly of Favolaschia claudopus CIRM-BRFM 2984 isolated from oak limbs.</title>
        <authorList>
            <person name="Navarro D."/>
            <person name="Drula E."/>
            <person name="Chaduli D."/>
            <person name="Cazenave R."/>
            <person name="Ahrendt S."/>
            <person name="Wang J."/>
            <person name="Lipzen A."/>
            <person name="Daum C."/>
            <person name="Barry K."/>
            <person name="Grigoriev I.V."/>
            <person name="Favel A."/>
            <person name="Rosso M.N."/>
            <person name="Martin F."/>
        </authorList>
    </citation>
    <scope>NUCLEOTIDE SEQUENCE [LARGE SCALE GENOMIC DNA]</scope>
    <source>
        <strain evidence="2 3">CIRM-BRFM 2984</strain>
    </source>
</reference>
<protein>
    <submittedName>
        <fullName evidence="2">Uncharacterized protein</fullName>
    </submittedName>
</protein>
<sequence length="127" mass="14515">MPCRVSDALHPDVNPLNALLPFIQQTYHALTSTARILFSFNSLLIVSLISFLFLGCAVTVLIICPFFTEPDEYDDCERGIDYYMTRTRTSDWPWVSVPAAVPIILVDRSCFGGKDHQEKQKHHRPHH</sequence>
<proteinExistence type="predicted"/>
<dbReference type="Proteomes" id="UP001362999">
    <property type="component" value="Unassembled WGS sequence"/>
</dbReference>
<comment type="caution">
    <text evidence="2">The sequence shown here is derived from an EMBL/GenBank/DDBJ whole genome shotgun (WGS) entry which is preliminary data.</text>
</comment>
<evidence type="ECO:0000313" key="3">
    <source>
        <dbReference type="Proteomes" id="UP001362999"/>
    </source>
</evidence>
<evidence type="ECO:0000313" key="2">
    <source>
        <dbReference type="EMBL" id="KAK7029772.1"/>
    </source>
</evidence>
<dbReference type="AlphaFoldDB" id="A0AAW0BSD6"/>
<feature type="transmembrane region" description="Helical" evidence="1">
    <location>
        <begin position="43"/>
        <end position="68"/>
    </location>
</feature>
<keyword evidence="1" id="KW-1133">Transmembrane helix</keyword>
<gene>
    <name evidence="2" type="ORF">R3P38DRAFT_2931139</name>
</gene>
<keyword evidence="3" id="KW-1185">Reference proteome</keyword>
<organism evidence="2 3">
    <name type="scientific">Favolaschia claudopus</name>
    <dbReference type="NCBI Taxonomy" id="2862362"/>
    <lineage>
        <taxon>Eukaryota</taxon>
        <taxon>Fungi</taxon>
        <taxon>Dikarya</taxon>
        <taxon>Basidiomycota</taxon>
        <taxon>Agaricomycotina</taxon>
        <taxon>Agaricomycetes</taxon>
        <taxon>Agaricomycetidae</taxon>
        <taxon>Agaricales</taxon>
        <taxon>Marasmiineae</taxon>
        <taxon>Mycenaceae</taxon>
        <taxon>Favolaschia</taxon>
    </lineage>
</organism>
<accession>A0AAW0BSD6</accession>
<dbReference type="EMBL" id="JAWWNJ010000026">
    <property type="protein sequence ID" value="KAK7029772.1"/>
    <property type="molecule type" value="Genomic_DNA"/>
</dbReference>
<keyword evidence="1" id="KW-0812">Transmembrane</keyword>
<name>A0AAW0BSD6_9AGAR</name>
<evidence type="ECO:0000256" key="1">
    <source>
        <dbReference type="SAM" id="Phobius"/>
    </source>
</evidence>